<organism evidence="12 13">
    <name type="scientific">Pleurodeles waltl</name>
    <name type="common">Iberian ribbed newt</name>
    <dbReference type="NCBI Taxonomy" id="8319"/>
    <lineage>
        <taxon>Eukaryota</taxon>
        <taxon>Metazoa</taxon>
        <taxon>Chordata</taxon>
        <taxon>Craniata</taxon>
        <taxon>Vertebrata</taxon>
        <taxon>Euteleostomi</taxon>
        <taxon>Amphibia</taxon>
        <taxon>Batrachia</taxon>
        <taxon>Caudata</taxon>
        <taxon>Salamandroidea</taxon>
        <taxon>Salamandridae</taxon>
        <taxon>Pleurodelinae</taxon>
        <taxon>Pleurodeles</taxon>
    </lineage>
</organism>
<keyword evidence="5" id="KW-0540">Nuclease</keyword>
<keyword evidence="8" id="KW-0695">RNA-directed DNA polymerase</keyword>
<feature type="domain" description="Reverse transcriptase" evidence="10">
    <location>
        <begin position="1090"/>
        <end position="1273"/>
    </location>
</feature>
<gene>
    <name evidence="12" type="ORF">NDU88_005260</name>
</gene>
<evidence type="ECO:0000256" key="2">
    <source>
        <dbReference type="ARBA" id="ARBA00022670"/>
    </source>
</evidence>
<dbReference type="Pfam" id="PF22938">
    <property type="entry name" value="Integrase_p58_C"/>
    <property type="match status" value="1"/>
</dbReference>
<dbReference type="GO" id="GO:0003676">
    <property type="term" value="F:nucleic acid binding"/>
    <property type="evidence" value="ECO:0007669"/>
    <property type="project" value="InterPro"/>
</dbReference>
<dbReference type="Proteomes" id="UP001066276">
    <property type="component" value="Chromosome 12"/>
</dbReference>
<dbReference type="FunFam" id="3.10.10.10:FF:000007">
    <property type="entry name" value="Retrovirus-related Pol polyprotein from transposon 17.6-like Protein"/>
    <property type="match status" value="1"/>
</dbReference>
<evidence type="ECO:0000259" key="11">
    <source>
        <dbReference type="PROSITE" id="PS50994"/>
    </source>
</evidence>
<dbReference type="Gene3D" id="3.30.70.270">
    <property type="match status" value="2"/>
</dbReference>
<dbReference type="Pfam" id="PF00078">
    <property type="entry name" value="RVT_1"/>
    <property type="match status" value="1"/>
</dbReference>
<protein>
    <recommendedName>
        <fullName evidence="14">Reverse transcriptase</fullName>
    </recommendedName>
</protein>
<dbReference type="SUPFAM" id="SSF56672">
    <property type="entry name" value="DNA/RNA polymerases"/>
    <property type="match status" value="1"/>
</dbReference>
<dbReference type="PANTHER" id="PTHR37984:SF5">
    <property type="entry name" value="PROTEIN NYNRIN-LIKE"/>
    <property type="match status" value="1"/>
</dbReference>
<dbReference type="InterPro" id="IPR001584">
    <property type="entry name" value="Integrase_cat-core"/>
</dbReference>
<proteinExistence type="inferred from homology"/>
<dbReference type="InterPro" id="IPR000477">
    <property type="entry name" value="RT_dom"/>
</dbReference>
<keyword evidence="6" id="KW-0255">Endonuclease</keyword>
<dbReference type="InterPro" id="IPR054465">
    <property type="entry name" value="Integrase_p58-like_C"/>
</dbReference>
<accession>A0AAV7L3X6</accession>
<feature type="domain" description="Integrase catalytic" evidence="11">
    <location>
        <begin position="702"/>
        <end position="858"/>
    </location>
</feature>
<name>A0AAV7L3X6_PLEWA</name>
<dbReference type="EMBL" id="JANPWB010000016">
    <property type="protein sequence ID" value="KAJ1085127.1"/>
    <property type="molecule type" value="Genomic_DNA"/>
</dbReference>
<comment type="caution">
    <text evidence="12">The sequence shown here is derived from an EMBL/GenBank/DDBJ whole genome shotgun (WGS) entry which is preliminary data.</text>
</comment>
<dbReference type="InterPro" id="IPR012337">
    <property type="entry name" value="RNaseH-like_sf"/>
</dbReference>
<dbReference type="InterPro" id="IPR050951">
    <property type="entry name" value="Retrovirus_Pol_polyprotein"/>
</dbReference>
<keyword evidence="2" id="KW-0645">Protease</keyword>
<evidence type="ECO:0000256" key="1">
    <source>
        <dbReference type="ARBA" id="ARBA00010879"/>
    </source>
</evidence>
<dbReference type="FunFam" id="3.30.70.270:FF:000020">
    <property type="entry name" value="Transposon Tf2-6 polyprotein-like Protein"/>
    <property type="match status" value="1"/>
</dbReference>
<evidence type="ECO:0000259" key="10">
    <source>
        <dbReference type="PROSITE" id="PS50878"/>
    </source>
</evidence>
<feature type="region of interest" description="Disordered" evidence="9">
    <location>
        <begin position="590"/>
        <end position="639"/>
    </location>
</feature>
<dbReference type="Gene3D" id="1.10.340.70">
    <property type="match status" value="1"/>
</dbReference>
<feature type="compositionally biased region" description="Basic and acidic residues" evidence="9">
    <location>
        <begin position="405"/>
        <end position="415"/>
    </location>
</feature>
<dbReference type="CDD" id="cd01647">
    <property type="entry name" value="RT_LTR"/>
    <property type="match status" value="1"/>
</dbReference>
<dbReference type="InterPro" id="IPR021109">
    <property type="entry name" value="Peptidase_aspartic_dom_sf"/>
</dbReference>
<dbReference type="FunFam" id="3.10.20.370:FF:000001">
    <property type="entry name" value="Retrovirus-related Pol polyprotein from transposon 17.6-like protein"/>
    <property type="match status" value="1"/>
</dbReference>
<feature type="region of interest" description="Disordered" evidence="9">
    <location>
        <begin position="327"/>
        <end position="388"/>
    </location>
</feature>
<dbReference type="GO" id="GO:0015074">
    <property type="term" value="P:DNA integration"/>
    <property type="evidence" value="ECO:0007669"/>
    <property type="project" value="InterPro"/>
</dbReference>
<keyword evidence="4" id="KW-0548">Nucleotidyltransferase</keyword>
<dbReference type="GO" id="GO:0003964">
    <property type="term" value="F:RNA-directed DNA polymerase activity"/>
    <property type="evidence" value="ECO:0007669"/>
    <property type="project" value="UniProtKB-KW"/>
</dbReference>
<dbReference type="SUPFAM" id="SSF53098">
    <property type="entry name" value="Ribonuclease H-like"/>
    <property type="match status" value="1"/>
</dbReference>
<dbReference type="GO" id="GO:0004519">
    <property type="term" value="F:endonuclease activity"/>
    <property type="evidence" value="ECO:0007669"/>
    <property type="project" value="UniProtKB-KW"/>
</dbReference>
<keyword evidence="7" id="KW-0378">Hydrolase</keyword>
<evidence type="ECO:0000256" key="3">
    <source>
        <dbReference type="ARBA" id="ARBA00022679"/>
    </source>
</evidence>
<dbReference type="Pfam" id="PF17917">
    <property type="entry name" value="RT_RNaseH"/>
    <property type="match status" value="1"/>
</dbReference>
<dbReference type="CDD" id="cd09274">
    <property type="entry name" value="RNase_HI_RT_Ty3"/>
    <property type="match status" value="1"/>
</dbReference>
<feature type="region of interest" description="Disordered" evidence="9">
    <location>
        <begin position="48"/>
        <end position="79"/>
    </location>
</feature>
<feature type="compositionally biased region" description="Acidic residues" evidence="9">
    <location>
        <begin position="55"/>
        <end position="67"/>
    </location>
</feature>
<evidence type="ECO:0000256" key="7">
    <source>
        <dbReference type="ARBA" id="ARBA00022801"/>
    </source>
</evidence>
<evidence type="ECO:0000256" key="9">
    <source>
        <dbReference type="SAM" id="MobiDB-lite"/>
    </source>
</evidence>
<dbReference type="GO" id="GO:0006508">
    <property type="term" value="P:proteolysis"/>
    <property type="evidence" value="ECO:0007669"/>
    <property type="project" value="UniProtKB-KW"/>
</dbReference>
<dbReference type="Pfam" id="PF13975">
    <property type="entry name" value="gag-asp_proteas"/>
    <property type="match status" value="1"/>
</dbReference>
<dbReference type="SUPFAM" id="SSF50630">
    <property type="entry name" value="Acid proteases"/>
    <property type="match status" value="1"/>
</dbReference>
<dbReference type="Gene3D" id="2.40.70.10">
    <property type="entry name" value="Acid Proteases"/>
    <property type="match status" value="1"/>
</dbReference>
<sequence length="1500" mass="166911">MNVVELDTTPYLHLQMKELRSLCNIRKITMGSRPTKVQLQELLAEYDRANPSVDNTEEDDSELEEESPPPVLSRENRASQALTPKIIVRDAGSLTGGSSLSEITEDNSSEEDIQLARMAKRLALEKQILAIERERQEMGLGPINGGSNITRVRDSPDMLKIPKGIVTKYEDGDDITKWFTAFERACETIKVNKSHWGALLWEMFTGKCRDRLLTLSKKDAESYDLMKGTLIEGFGFSTEEYRIRFRGAQKSSSQTWVDFVDYSVKTLDGWIQGNGVNDYDGLYNLFVKEHLLSNCFNDKLHQHLVDLGPISPQELGKKADHWVKTRVSKTSTGGDQKKGVTKPPQGKGGETAKNKNSKESSTGPRKPAQEGGPRAFSQNNSGYKGKNFDPKKAWCRNCSQSGHQTGDKACPKKDTTSNSHPAKTGMASLQVGSTVCPEQIRCHTEATLVSEGGVDLATLAASPPNMQKYRQQLLINGTSVEGLRDTGASVTMVTEKLVSPGQYLTGQTYPVTNADNQTKVHPMAMVTLEWGGVNGLKQVVVSSNIPVDCLLGNDLESSAWAEVELKTHVAMLGIPELVCVKTRAQCKAQGEKVELESGKMAQPTKRKGKSAGKPAATQHQKENLSSQEEVLPSEGTEPMELEPYQVELLGPGGPSREELCKGQETCPSLEGLRQQAAEESNGKKNGTHRVYWEDGLLYTEARDPKPGATRRVVVPQGIREFILTLAHDIPLAGHLGQTKTWERSTTAPAVAKALIGIFTRVGFPKEVVSDRGTNFMSAYLKHMWNECGVTYKFTTPYHPQTNGLVERFNKTLKGMIMGLPEKLKRRWDVLLPCLIFAYREVPQKGVGFSPFELLFGHPVRGPLALVKEGWERPLHEPKQDIVDYVLGLRSRMAEYMEKASKNLEASQQLQKLWYDQKAALVEFQPGQKVWVLEPVAPRALQDKWSGPYPVLERKSQVTYLVDLGTSRSPKRVIHVNRLKLFHDRADVNLLMVTDEDQEAESEPLPDLLSSDPKDGSVDGVIYSDTLSGQQQADCRKVLQQFAELFSLTPGQTHLCTHDVDTGDSMPVKNKIFRQSDQVKESIKVEVHKMLELGVIEHSDSPWASPVVLVPKPHTKDGKREMRFCVDYRGLNSVTKTDAHPIPRADELIDKLGAAKFLSTFDLTAGYWQIRMAPGAKEKTAFSTPDGHYQFTVMPFGLKNAPATFQRLVNQVLAGLESFSAAYLDDIAVFSSTWQDHLVHLKKVLKALQSAGLSIKASKCQIGQGTVVYLGHLVGGGQVQPLQPKIQTILDWVAPKTQTQVRAFLGLTGYYRRFVKEYGSIVTALTELTSKKMPKKVNWTVECQQAFDTLKQAMCTAPVLKAPDYSKQFIVQTDASEHGIGAVLSQTNDDGLDQPVAFIGRRLLPREQRWSAIEREAFAVVWSLKKLRPYLFGTHFLVQTDHRPLRWLMQMKGENPKLLRWSISLQGMDFIVEHRPGTAHANADGLSSFFHLENEDSLGKG</sequence>
<dbReference type="PANTHER" id="PTHR37984">
    <property type="entry name" value="PROTEIN CBG26694"/>
    <property type="match status" value="1"/>
</dbReference>
<comment type="similarity">
    <text evidence="1">Belongs to the beta type-B retroviral polymerase family. HERV class-II K(HML-2) pol subfamily.</text>
</comment>
<dbReference type="InterPro" id="IPR043502">
    <property type="entry name" value="DNA/RNA_pol_sf"/>
</dbReference>
<dbReference type="InterPro" id="IPR043128">
    <property type="entry name" value="Rev_trsase/Diguanyl_cyclase"/>
</dbReference>
<dbReference type="Gene3D" id="3.10.10.10">
    <property type="entry name" value="HIV Type 1 Reverse Transcriptase, subunit A, domain 1"/>
    <property type="match status" value="1"/>
</dbReference>
<dbReference type="InterPro" id="IPR036397">
    <property type="entry name" value="RNaseH_sf"/>
</dbReference>
<evidence type="ECO:0000256" key="4">
    <source>
        <dbReference type="ARBA" id="ARBA00022695"/>
    </source>
</evidence>
<evidence type="ECO:0008006" key="14">
    <source>
        <dbReference type="Google" id="ProtNLM"/>
    </source>
</evidence>
<evidence type="ECO:0000256" key="6">
    <source>
        <dbReference type="ARBA" id="ARBA00022759"/>
    </source>
</evidence>
<evidence type="ECO:0000313" key="13">
    <source>
        <dbReference type="Proteomes" id="UP001066276"/>
    </source>
</evidence>
<dbReference type="InterPro" id="IPR041373">
    <property type="entry name" value="RT_RNaseH"/>
</dbReference>
<dbReference type="GO" id="GO:0008233">
    <property type="term" value="F:peptidase activity"/>
    <property type="evidence" value="ECO:0007669"/>
    <property type="project" value="UniProtKB-KW"/>
</dbReference>
<evidence type="ECO:0000256" key="5">
    <source>
        <dbReference type="ARBA" id="ARBA00022722"/>
    </source>
</evidence>
<dbReference type="PROSITE" id="PS50994">
    <property type="entry name" value="INTEGRASE"/>
    <property type="match status" value="1"/>
</dbReference>
<evidence type="ECO:0000313" key="12">
    <source>
        <dbReference type="EMBL" id="KAJ1085127.1"/>
    </source>
</evidence>
<dbReference type="Gene3D" id="3.30.420.10">
    <property type="entry name" value="Ribonuclease H-like superfamily/Ribonuclease H"/>
    <property type="match status" value="1"/>
</dbReference>
<keyword evidence="13" id="KW-1185">Reference proteome</keyword>
<evidence type="ECO:0000256" key="8">
    <source>
        <dbReference type="ARBA" id="ARBA00022918"/>
    </source>
</evidence>
<feature type="region of interest" description="Disordered" evidence="9">
    <location>
        <begin position="400"/>
        <end position="422"/>
    </location>
</feature>
<keyword evidence="3" id="KW-0808">Transferase</keyword>
<dbReference type="PROSITE" id="PS50878">
    <property type="entry name" value="RT_POL"/>
    <property type="match status" value="1"/>
</dbReference>
<reference evidence="12" key="1">
    <citation type="journal article" date="2022" name="bioRxiv">
        <title>Sequencing and chromosome-scale assembly of the giantPleurodeles waltlgenome.</title>
        <authorList>
            <person name="Brown T."/>
            <person name="Elewa A."/>
            <person name="Iarovenko S."/>
            <person name="Subramanian E."/>
            <person name="Araus A.J."/>
            <person name="Petzold A."/>
            <person name="Susuki M."/>
            <person name="Suzuki K.-i.T."/>
            <person name="Hayashi T."/>
            <person name="Toyoda A."/>
            <person name="Oliveira C."/>
            <person name="Osipova E."/>
            <person name="Leigh N.D."/>
            <person name="Simon A."/>
            <person name="Yun M.H."/>
        </authorList>
    </citation>
    <scope>NUCLEOTIDE SEQUENCE</scope>
    <source>
        <strain evidence="12">20211129_DDA</strain>
        <tissue evidence="12">Liver</tissue>
    </source>
</reference>